<feature type="transmembrane region" description="Helical" evidence="1">
    <location>
        <begin position="29"/>
        <end position="50"/>
    </location>
</feature>
<organism evidence="2">
    <name type="scientific">marine sediment metagenome</name>
    <dbReference type="NCBI Taxonomy" id="412755"/>
    <lineage>
        <taxon>unclassified sequences</taxon>
        <taxon>metagenomes</taxon>
        <taxon>ecological metagenomes</taxon>
    </lineage>
</organism>
<feature type="non-terminal residue" evidence="2">
    <location>
        <position position="58"/>
    </location>
</feature>
<accession>X0WRB8</accession>
<dbReference type="AlphaFoldDB" id="X0WRB8"/>
<keyword evidence="1" id="KW-0812">Transmembrane</keyword>
<comment type="caution">
    <text evidence="2">The sequence shown here is derived from an EMBL/GenBank/DDBJ whole genome shotgun (WGS) entry which is preliminary data.</text>
</comment>
<reference evidence="2" key="1">
    <citation type="journal article" date="2014" name="Front. Microbiol.">
        <title>High frequency of phylogenetically diverse reductive dehalogenase-homologous genes in deep subseafloor sedimentary metagenomes.</title>
        <authorList>
            <person name="Kawai M."/>
            <person name="Futagami T."/>
            <person name="Toyoda A."/>
            <person name="Takaki Y."/>
            <person name="Nishi S."/>
            <person name="Hori S."/>
            <person name="Arai W."/>
            <person name="Tsubouchi T."/>
            <person name="Morono Y."/>
            <person name="Uchiyama I."/>
            <person name="Ito T."/>
            <person name="Fujiyama A."/>
            <person name="Inagaki F."/>
            <person name="Takami H."/>
        </authorList>
    </citation>
    <scope>NUCLEOTIDE SEQUENCE</scope>
    <source>
        <strain evidence="2">Expedition CK06-06</strain>
    </source>
</reference>
<dbReference type="EMBL" id="BARS01044186">
    <property type="protein sequence ID" value="GAG33469.1"/>
    <property type="molecule type" value="Genomic_DNA"/>
</dbReference>
<keyword evidence="1" id="KW-1133">Transmembrane helix</keyword>
<protein>
    <submittedName>
        <fullName evidence="2">Uncharacterized protein</fullName>
    </submittedName>
</protein>
<evidence type="ECO:0000313" key="2">
    <source>
        <dbReference type="EMBL" id="GAG33469.1"/>
    </source>
</evidence>
<sequence>MGFVDRVLERDEDQENPTWQDGMRKLQGWVGWLVIAAIIIIYFLTGIYSIGPSEVGLV</sequence>
<keyword evidence="1" id="KW-0472">Membrane</keyword>
<name>X0WRB8_9ZZZZ</name>
<gene>
    <name evidence="2" type="ORF">S01H1_66799</name>
</gene>
<evidence type="ECO:0000256" key="1">
    <source>
        <dbReference type="SAM" id="Phobius"/>
    </source>
</evidence>
<proteinExistence type="predicted"/>